<evidence type="ECO:0000256" key="3">
    <source>
        <dbReference type="PROSITE-ProRule" id="PRU00320"/>
    </source>
</evidence>
<dbReference type="InterPro" id="IPR007889">
    <property type="entry name" value="HTH_Psq"/>
</dbReference>
<dbReference type="Pfam" id="PF03221">
    <property type="entry name" value="HTH_Tnp_Tc5"/>
    <property type="match status" value="1"/>
</dbReference>
<feature type="DNA-binding region" description="H-T-H motif" evidence="3">
    <location>
        <begin position="25"/>
        <end position="45"/>
    </location>
</feature>
<proteinExistence type="predicted"/>
<comment type="subcellular location">
    <subcellularLocation>
        <location evidence="3">Nucleus</location>
    </subcellularLocation>
</comment>
<dbReference type="OrthoDB" id="5396311at2759"/>
<keyword evidence="7" id="KW-1185">Reference proteome</keyword>
<dbReference type="SUPFAM" id="SSF46689">
    <property type="entry name" value="Homeodomain-like"/>
    <property type="match status" value="1"/>
</dbReference>
<evidence type="ECO:0000259" key="5">
    <source>
        <dbReference type="PROSITE" id="PS51253"/>
    </source>
</evidence>
<accession>A0A8H5Z346</accession>
<dbReference type="SMART" id="SM00674">
    <property type="entry name" value="CENPB"/>
    <property type="match status" value="1"/>
</dbReference>
<evidence type="ECO:0000313" key="6">
    <source>
        <dbReference type="EMBL" id="KAF5723247.1"/>
    </source>
</evidence>
<dbReference type="AlphaFoldDB" id="A0A8H5Z346"/>
<dbReference type="Proteomes" id="UP000544331">
    <property type="component" value="Unassembled WGS sequence"/>
</dbReference>
<protein>
    <submittedName>
        <fullName evidence="6">Transposase</fullName>
    </submittedName>
</protein>
<evidence type="ECO:0000256" key="2">
    <source>
        <dbReference type="ARBA" id="ARBA00023242"/>
    </source>
</evidence>
<dbReference type="Gene3D" id="1.10.10.60">
    <property type="entry name" value="Homeodomain-like"/>
    <property type="match status" value="1"/>
</dbReference>
<dbReference type="PROSITE" id="PS51253">
    <property type="entry name" value="HTH_CENPB"/>
    <property type="match status" value="1"/>
</dbReference>
<dbReference type="InterPro" id="IPR009057">
    <property type="entry name" value="Homeodomain-like_sf"/>
</dbReference>
<feature type="domain" description="HTH CENPB-type" evidence="5">
    <location>
        <begin position="51"/>
        <end position="121"/>
    </location>
</feature>
<reference evidence="6 7" key="1">
    <citation type="submission" date="2020-05" db="EMBL/GenBank/DDBJ databases">
        <title>Identification and distribution of gene clusters putatively required for synthesis of sphingolipid metabolism inhibitors in phylogenetically diverse species of the filamentous fungus Fusarium.</title>
        <authorList>
            <person name="Kim H.-S."/>
            <person name="Busman M."/>
            <person name="Brown D.W."/>
            <person name="Divon H."/>
            <person name="Uhlig S."/>
            <person name="Proctor R.H."/>
        </authorList>
    </citation>
    <scope>NUCLEOTIDE SEQUENCE [LARGE SCALE GENOMIC DNA]</scope>
    <source>
        <strain evidence="6 7">NRRL 66235</strain>
    </source>
</reference>
<dbReference type="EMBL" id="JAAOAN010000071">
    <property type="protein sequence ID" value="KAF5723247.1"/>
    <property type="molecule type" value="Genomic_DNA"/>
</dbReference>
<comment type="caution">
    <text evidence="6">The sequence shown here is derived from an EMBL/GenBank/DDBJ whole genome shotgun (WGS) entry which is preliminary data.</text>
</comment>
<keyword evidence="2 3" id="KW-0539">Nucleus</keyword>
<name>A0A8H5Z346_9HYPO</name>
<dbReference type="InterPro" id="IPR006600">
    <property type="entry name" value="HTH_CenpB_DNA-bd_dom"/>
</dbReference>
<gene>
    <name evidence="6" type="ORF">FMUND_2026</name>
</gene>
<evidence type="ECO:0000313" key="7">
    <source>
        <dbReference type="Proteomes" id="UP000544331"/>
    </source>
</evidence>
<dbReference type="Pfam" id="PF05225">
    <property type="entry name" value="HTH_psq"/>
    <property type="match status" value="1"/>
</dbReference>
<sequence>MSRRRKYTEDNLQLAIQSAHGGTSRKGAARVHGVPRPTLQGRLKGATSMNVAMERYQRLTPFQEQYVSDWVHYINLELGRPPSKMQIAQFAHQCLTADDERPLGVHWITRFLDRHPDVERVLAGSSGLPHNLLYDTEASFHWSQVVCLEREIFASAIIDPRWTDSSRFEFQGATQTYHAIKCSILHFQVREPQNGGRILRIAFDTLAKELNKANPAVIQDVALNIFGYTLRERFPDIGLQMLRYCSALFKIQHESQLYCTFFQALGRIFCFSPEQSSYYLSHLTGLYADELGETRSYLNRSSLQAKRRHLYMVRDSNKAHTQQDAEEMMNCSEHLLLEAIRDLGAFNKQTLRIEIETLRMQAYLNNYQDDHIWRVEQSRYRITQLYVLGQLESGPYRSALLRYLEREFDYYKHHNKLHEAIRTAERILGEEGYRTDRWIVFCLQFEIWLTGLQSENQHAMIKPDEWLSHYRQKRLESGYYKDLQNKYLQEEANTL</sequence>
<organism evidence="6 7">
    <name type="scientific">Fusarium mundagurra</name>
    <dbReference type="NCBI Taxonomy" id="1567541"/>
    <lineage>
        <taxon>Eukaryota</taxon>
        <taxon>Fungi</taxon>
        <taxon>Dikarya</taxon>
        <taxon>Ascomycota</taxon>
        <taxon>Pezizomycotina</taxon>
        <taxon>Sordariomycetes</taxon>
        <taxon>Hypocreomycetidae</taxon>
        <taxon>Hypocreales</taxon>
        <taxon>Nectriaceae</taxon>
        <taxon>Fusarium</taxon>
        <taxon>Fusarium fujikuroi species complex</taxon>
    </lineage>
</organism>
<feature type="domain" description="HTH psq-type" evidence="4">
    <location>
        <begin position="1"/>
        <end position="49"/>
    </location>
</feature>
<keyword evidence="1 3" id="KW-0238">DNA-binding</keyword>
<dbReference type="GO" id="GO:0003677">
    <property type="term" value="F:DNA binding"/>
    <property type="evidence" value="ECO:0007669"/>
    <property type="project" value="UniProtKB-UniRule"/>
</dbReference>
<dbReference type="PROSITE" id="PS50960">
    <property type="entry name" value="HTH_PSQ"/>
    <property type="match status" value="1"/>
</dbReference>
<dbReference type="GO" id="GO:0005634">
    <property type="term" value="C:nucleus"/>
    <property type="evidence" value="ECO:0007669"/>
    <property type="project" value="UniProtKB-SubCell"/>
</dbReference>
<evidence type="ECO:0000259" key="4">
    <source>
        <dbReference type="PROSITE" id="PS50960"/>
    </source>
</evidence>
<evidence type="ECO:0000256" key="1">
    <source>
        <dbReference type="ARBA" id="ARBA00023125"/>
    </source>
</evidence>